<evidence type="ECO:0000256" key="11">
    <source>
        <dbReference type="ARBA" id="ARBA00023136"/>
    </source>
</evidence>
<feature type="transmembrane region" description="Helical" evidence="21">
    <location>
        <begin position="277"/>
        <end position="297"/>
    </location>
</feature>
<evidence type="ECO:0000256" key="6">
    <source>
        <dbReference type="ARBA" id="ARBA00022679"/>
    </source>
</evidence>
<dbReference type="EMBL" id="CP139487">
    <property type="protein sequence ID" value="WPU65476.1"/>
    <property type="molecule type" value="Genomic_DNA"/>
</dbReference>
<keyword evidence="9" id="KW-0573">Peptidoglycan synthesis</keyword>
<evidence type="ECO:0000256" key="3">
    <source>
        <dbReference type="ARBA" id="ARBA00022475"/>
    </source>
</evidence>
<dbReference type="AlphaFoldDB" id="A0AAX4HQV9"/>
<feature type="transmembrane region" description="Helical" evidence="21">
    <location>
        <begin position="85"/>
        <end position="104"/>
    </location>
</feature>
<comment type="subcellular location">
    <subcellularLocation>
        <location evidence="1">Cell membrane</location>
        <topology evidence="1">Multi-pass membrane protein</topology>
    </subcellularLocation>
</comment>
<evidence type="ECO:0000256" key="12">
    <source>
        <dbReference type="ARBA" id="ARBA00023306"/>
    </source>
</evidence>
<gene>
    <name evidence="22" type="primary">ftsW</name>
    <name evidence="22" type="ORF">SOO65_01825</name>
</gene>
<evidence type="ECO:0000256" key="2">
    <source>
        <dbReference type="ARBA" id="ARBA00004752"/>
    </source>
</evidence>
<feature type="transmembrane region" description="Helical" evidence="21">
    <location>
        <begin position="155"/>
        <end position="185"/>
    </location>
</feature>
<protein>
    <recommendedName>
        <fullName evidence="17">Probable peptidoglycan glycosyltransferase FtsW</fullName>
        <ecNumber evidence="19">2.4.99.28</ecNumber>
    </recommendedName>
    <alternativeName>
        <fullName evidence="18">Cell division protein FtsW</fullName>
    </alternativeName>
    <alternativeName>
        <fullName evidence="15">Cell wall polymerase</fullName>
    </alternativeName>
    <alternativeName>
        <fullName evidence="14">Peptidoglycan polymerase</fullName>
    </alternativeName>
</protein>
<evidence type="ECO:0000256" key="4">
    <source>
        <dbReference type="ARBA" id="ARBA00022618"/>
    </source>
</evidence>
<sequence length="392" mass="43413">MDVISMSENTRLEKLTNYFLINVFFLILFGVIMVFSASYMYATENMGSSYHFLSKQLIYIALGLGVALVFSKLKILYLYKQAYKINAFFGFLVTLTLVPGLSVVIKGSRRWLNLGFMNLQPGEFLKYTLMLAAIRYFENFNAYTPKQRALYMAGLVYPLGIFILQPDFGTFFISAMIIGFIAFLSSFPRKYFYSALVLGMIGAFGILISAPYRVKRLLTFLDPWKDPRGSGFQVIQSFLAFANGAFFGQGLGNSNEKLFYLPEAYNDFIFSVVGEELGFVGVIVTILMFISFIFIGLKMAISLKSRVGSIMVATIVFAIGFQAFLNMGVVLGVLPTKGLNLPFISYGGSSMVANLGALGLIFACIKIQPGDAKDVKNKGKQSPIGALKSAFN</sequence>
<dbReference type="KEGG" id="psti:SOO65_01825"/>
<dbReference type="GO" id="GO:0009252">
    <property type="term" value="P:peptidoglycan biosynthetic process"/>
    <property type="evidence" value="ECO:0007669"/>
    <property type="project" value="UniProtKB-KW"/>
</dbReference>
<evidence type="ECO:0000256" key="21">
    <source>
        <dbReference type="SAM" id="Phobius"/>
    </source>
</evidence>
<evidence type="ECO:0000256" key="14">
    <source>
        <dbReference type="ARBA" id="ARBA00032370"/>
    </source>
</evidence>
<dbReference type="GO" id="GO:0005886">
    <property type="term" value="C:plasma membrane"/>
    <property type="evidence" value="ECO:0007669"/>
    <property type="project" value="UniProtKB-SubCell"/>
</dbReference>
<dbReference type="NCBIfam" id="TIGR02614">
    <property type="entry name" value="ftsW"/>
    <property type="match status" value="1"/>
</dbReference>
<keyword evidence="13" id="KW-0961">Cell wall biogenesis/degradation</keyword>
<keyword evidence="12" id="KW-0131">Cell cycle</keyword>
<dbReference type="GO" id="GO:0071555">
    <property type="term" value="P:cell wall organization"/>
    <property type="evidence" value="ECO:0007669"/>
    <property type="project" value="UniProtKB-KW"/>
</dbReference>
<evidence type="ECO:0000256" key="1">
    <source>
        <dbReference type="ARBA" id="ARBA00004651"/>
    </source>
</evidence>
<comment type="similarity">
    <text evidence="16">Belongs to the SEDS family. FtsW subfamily.</text>
</comment>
<dbReference type="PANTHER" id="PTHR30474">
    <property type="entry name" value="CELL CYCLE PROTEIN"/>
    <property type="match status" value="1"/>
</dbReference>
<evidence type="ECO:0000256" key="19">
    <source>
        <dbReference type="ARBA" id="ARBA00044770"/>
    </source>
</evidence>
<keyword evidence="4" id="KW-0132">Cell division</keyword>
<feature type="transmembrane region" description="Helical" evidence="21">
    <location>
        <begin position="191"/>
        <end position="210"/>
    </location>
</feature>
<accession>A0AAX4HQV9</accession>
<comment type="pathway">
    <text evidence="2">Cell wall biogenesis; peptidoglycan biosynthesis.</text>
</comment>
<evidence type="ECO:0000256" key="20">
    <source>
        <dbReference type="ARBA" id="ARBA00049902"/>
    </source>
</evidence>
<dbReference type="InterPro" id="IPR018365">
    <property type="entry name" value="Cell_cycle_FtsW-rel_CS"/>
</dbReference>
<evidence type="ECO:0000256" key="18">
    <source>
        <dbReference type="ARBA" id="ARBA00041418"/>
    </source>
</evidence>
<evidence type="ECO:0000256" key="17">
    <source>
        <dbReference type="ARBA" id="ARBA00041185"/>
    </source>
</evidence>
<keyword evidence="3" id="KW-1003">Cell membrane</keyword>
<dbReference type="InterPro" id="IPR001182">
    <property type="entry name" value="FtsW/RodA"/>
</dbReference>
<evidence type="ECO:0000256" key="13">
    <source>
        <dbReference type="ARBA" id="ARBA00023316"/>
    </source>
</evidence>
<dbReference type="InterPro" id="IPR013437">
    <property type="entry name" value="FtsW"/>
</dbReference>
<keyword evidence="5" id="KW-0328">Glycosyltransferase</keyword>
<keyword evidence="6" id="KW-0808">Transferase</keyword>
<feature type="transmembrane region" description="Helical" evidence="21">
    <location>
        <begin position="57"/>
        <end position="78"/>
    </location>
</feature>
<evidence type="ECO:0000256" key="10">
    <source>
        <dbReference type="ARBA" id="ARBA00022989"/>
    </source>
</evidence>
<evidence type="ECO:0000313" key="23">
    <source>
        <dbReference type="Proteomes" id="UP001324634"/>
    </source>
</evidence>
<proteinExistence type="inferred from homology"/>
<dbReference type="Proteomes" id="UP001324634">
    <property type="component" value="Chromosome"/>
</dbReference>
<evidence type="ECO:0000256" key="5">
    <source>
        <dbReference type="ARBA" id="ARBA00022676"/>
    </source>
</evidence>
<dbReference type="Pfam" id="PF01098">
    <property type="entry name" value="FTSW_RODA_SPOVE"/>
    <property type="match status" value="1"/>
</dbReference>
<dbReference type="GO" id="GO:0032153">
    <property type="term" value="C:cell division site"/>
    <property type="evidence" value="ECO:0007669"/>
    <property type="project" value="TreeGrafter"/>
</dbReference>
<evidence type="ECO:0000256" key="9">
    <source>
        <dbReference type="ARBA" id="ARBA00022984"/>
    </source>
</evidence>
<feature type="transmembrane region" description="Helical" evidence="21">
    <location>
        <begin position="20"/>
        <end position="42"/>
    </location>
</feature>
<dbReference type="GO" id="GO:0008955">
    <property type="term" value="F:peptidoglycan glycosyltransferase activity"/>
    <property type="evidence" value="ECO:0007669"/>
    <property type="project" value="UniProtKB-EC"/>
</dbReference>
<evidence type="ECO:0000313" key="22">
    <source>
        <dbReference type="EMBL" id="WPU65476.1"/>
    </source>
</evidence>
<evidence type="ECO:0000256" key="16">
    <source>
        <dbReference type="ARBA" id="ARBA00038053"/>
    </source>
</evidence>
<dbReference type="GO" id="GO:0008360">
    <property type="term" value="P:regulation of cell shape"/>
    <property type="evidence" value="ECO:0007669"/>
    <property type="project" value="UniProtKB-KW"/>
</dbReference>
<feature type="transmembrane region" description="Helical" evidence="21">
    <location>
        <begin position="343"/>
        <end position="365"/>
    </location>
</feature>
<comment type="catalytic activity">
    <reaction evidence="20">
        <text>[GlcNAc-(1-&gt;4)-Mur2Ac(oyl-L-Ala-gamma-D-Glu-L-Lys-D-Ala-D-Ala)](n)-di-trans,octa-cis-undecaprenyl diphosphate + beta-D-GlcNAc-(1-&gt;4)-Mur2Ac(oyl-L-Ala-gamma-D-Glu-L-Lys-D-Ala-D-Ala)-di-trans,octa-cis-undecaprenyl diphosphate = [GlcNAc-(1-&gt;4)-Mur2Ac(oyl-L-Ala-gamma-D-Glu-L-Lys-D-Ala-D-Ala)](n+1)-di-trans,octa-cis-undecaprenyl diphosphate + di-trans,octa-cis-undecaprenyl diphosphate + H(+)</text>
        <dbReference type="Rhea" id="RHEA:23708"/>
        <dbReference type="Rhea" id="RHEA-COMP:9602"/>
        <dbReference type="Rhea" id="RHEA-COMP:9603"/>
        <dbReference type="ChEBI" id="CHEBI:15378"/>
        <dbReference type="ChEBI" id="CHEBI:58405"/>
        <dbReference type="ChEBI" id="CHEBI:60033"/>
        <dbReference type="ChEBI" id="CHEBI:78435"/>
        <dbReference type="EC" id="2.4.99.28"/>
    </reaction>
</comment>
<name>A0AAX4HQV9_9BACT</name>
<reference evidence="22 23" key="1">
    <citation type="submission" date="2023-11" db="EMBL/GenBank/DDBJ databases">
        <title>Peredibacter starrii A3.12.</title>
        <authorList>
            <person name="Mitchell R.J."/>
        </authorList>
    </citation>
    <scope>NUCLEOTIDE SEQUENCE [LARGE SCALE GENOMIC DNA]</scope>
    <source>
        <strain evidence="22 23">A3.12</strain>
    </source>
</reference>
<evidence type="ECO:0000256" key="15">
    <source>
        <dbReference type="ARBA" id="ARBA00033270"/>
    </source>
</evidence>
<evidence type="ECO:0000256" key="7">
    <source>
        <dbReference type="ARBA" id="ARBA00022692"/>
    </source>
</evidence>
<feature type="transmembrane region" description="Helical" evidence="21">
    <location>
        <begin position="309"/>
        <end position="331"/>
    </location>
</feature>
<dbReference type="RefSeq" id="WP_321396012.1">
    <property type="nucleotide sequence ID" value="NZ_CP139487.1"/>
</dbReference>
<dbReference type="GO" id="GO:0051301">
    <property type="term" value="P:cell division"/>
    <property type="evidence" value="ECO:0007669"/>
    <property type="project" value="UniProtKB-KW"/>
</dbReference>
<evidence type="ECO:0000256" key="8">
    <source>
        <dbReference type="ARBA" id="ARBA00022960"/>
    </source>
</evidence>
<keyword evidence="23" id="KW-1185">Reference proteome</keyword>
<dbReference type="PROSITE" id="PS00428">
    <property type="entry name" value="FTSW_RODA_SPOVE"/>
    <property type="match status" value="1"/>
</dbReference>
<keyword evidence="10 21" id="KW-1133">Transmembrane helix</keyword>
<dbReference type="GO" id="GO:0015648">
    <property type="term" value="F:lipid-linked peptidoglycan transporter activity"/>
    <property type="evidence" value="ECO:0007669"/>
    <property type="project" value="TreeGrafter"/>
</dbReference>
<keyword evidence="11 21" id="KW-0472">Membrane</keyword>
<organism evidence="22 23">
    <name type="scientific">Peredibacter starrii</name>
    <dbReference type="NCBI Taxonomy" id="28202"/>
    <lineage>
        <taxon>Bacteria</taxon>
        <taxon>Pseudomonadati</taxon>
        <taxon>Bdellovibrionota</taxon>
        <taxon>Bacteriovoracia</taxon>
        <taxon>Bacteriovoracales</taxon>
        <taxon>Bacteriovoracaceae</taxon>
        <taxon>Peredibacter</taxon>
    </lineage>
</organism>
<dbReference type="EC" id="2.4.99.28" evidence="19"/>
<dbReference type="PANTHER" id="PTHR30474:SF2">
    <property type="entry name" value="PEPTIDOGLYCAN GLYCOSYLTRANSFERASE FTSW-RELATED"/>
    <property type="match status" value="1"/>
</dbReference>
<keyword evidence="8" id="KW-0133">Cell shape</keyword>
<keyword evidence="7 21" id="KW-0812">Transmembrane</keyword>